<organism evidence="1 2">
    <name type="scientific">Desulfosporosinus youngiae DSM 17734</name>
    <dbReference type="NCBI Taxonomy" id="768710"/>
    <lineage>
        <taxon>Bacteria</taxon>
        <taxon>Bacillati</taxon>
        <taxon>Bacillota</taxon>
        <taxon>Clostridia</taxon>
        <taxon>Eubacteriales</taxon>
        <taxon>Desulfitobacteriaceae</taxon>
        <taxon>Desulfosporosinus</taxon>
    </lineage>
</organism>
<gene>
    <name evidence="1" type="ORF">DesyoDRAFT_2796</name>
</gene>
<evidence type="ECO:0000313" key="1">
    <source>
        <dbReference type="EMBL" id="EHQ89846.1"/>
    </source>
</evidence>
<sequence length="140" mass="16316">MQIEYHNDEFWKNYMTRWFGADLIDKWYKHVEVTTIDSVKGPISVEIYRAAEPSKPTLVFSHGIAGYSRLLLPFIMPILEKCYNVVSPDLEGFGYNTRRKGDFCWDEHLENLRDTVAYARKLFKGKVFLGGGSKHNKKHP</sequence>
<dbReference type="STRING" id="768710.DesyoDRAFT_2796"/>
<protein>
    <recommendedName>
        <fullName evidence="3">Hydrolase or acyltransferase of alpha/beta superfamily</fullName>
    </recommendedName>
</protein>
<dbReference type="EMBL" id="CM001441">
    <property type="protein sequence ID" value="EHQ89846.1"/>
    <property type="molecule type" value="Genomic_DNA"/>
</dbReference>
<dbReference type="Gene3D" id="3.40.50.1820">
    <property type="entry name" value="alpha/beta hydrolase"/>
    <property type="match status" value="1"/>
</dbReference>
<name>H5XVB0_9FIRM</name>
<evidence type="ECO:0000313" key="2">
    <source>
        <dbReference type="Proteomes" id="UP000005104"/>
    </source>
</evidence>
<dbReference type="Proteomes" id="UP000005104">
    <property type="component" value="Chromosome"/>
</dbReference>
<dbReference type="AlphaFoldDB" id="H5XVB0"/>
<reference evidence="1 2" key="1">
    <citation type="submission" date="2011-11" db="EMBL/GenBank/DDBJ databases">
        <title>The Noncontiguous Finished genome of Desulfosporosinus youngiae DSM 17734.</title>
        <authorList>
            <consortium name="US DOE Joint Genome Institute (JGI-PGF)"/>
            <person name="Lucas S."/>
            <person name="Han J."/>
            <person name="Lapidus A."/>
            <person name="Cheng J.-F."/>
            <person name="Goodwin L."/>
            <person name="Pitluck S."/>
            <person name="Peters L."/>
            <person name="Ovchinnikova G."/>
            <person name="Lu M."/>
            <person name="Land M.L."/>
            <person name="Hauser L."/>
            <person name="Pester M."/>
            <person name="Spring S."/>
            <person name="Ollivier B."/>
            <person name="Rattei T."/>
            <person name="Klenk H.-P."/>
            <person name="Wagner M."/>
            <person name="Loy A."/>
            <person name="Woyke T.J."/>
        </authorList>
    </citation>
    <scope>NUCLEOTIDE SEQUENCE [LARGE SCALE GENOMIC DNA]</scope>
    <source>
        <strain evidence="1 2">DSM 17734</strain>
    </source>
</reference>
<evidence type="ECO:0008006" key="3">
    <source>
        <dbReference type="Google" id="ProtNLM"/>
    </source>
</evidence>
<accession>H5XVB0</accession>
<dbReference type="InterPro" id="IPR029058">
    <property type="entry name" value="AB_hydrolase_fold"/>
</dbReference>
<proteinExistence type="predicted"/>
<dbReference type="HOGENOM" id="CLU_1831964_0_0_9"/>
<dbReference type="OrthoDB" id="1376138at2"/>
<dbReference type="RefSeq" id="WP_007783960.1">
    <property type="nucleotide sequence ID" value="NZ_CM001441.1"/>
</dbReference>
<dbReference type="SUPFAM" id="SSF53474">
    <property type="entry name" value="alpha/beta-Hydrolases"/>
    <property type="match status" value="1"/>
</dbReference>
<keyword evidence="2" id="KW-1185">Reference proteome</keyword>